<feature type="compositionally biased region" description="Basic residues" evidence="1">
    <location>
        <begin position="21"/>
        <end position="41"/>
    </location>
</feature>
<reference evidence="2 3" key="2">
    <citation type="journal article" date="2018" name="Plant J.">
        <title>The Physcomitrella patens chromosome-scale assembly reveals moss genome structure and evolution.</title>
        <authorList>
            <person name="Lang D."/>
            <person name="Ullrich K.K."/>
            <person name="Murat F."/>
            <person name="Fuchs J."/>
            <person name="Jenkins J."/>
            <person name="Haas F.B."/>
            <person name="Piednoel M."/>
            <person name="Gundlach H."/>
            <person name="Van Bel M."/>
            <person name="Meyberg R."/>
            <person name="Vives C."/>
            <person name="Morata J."/>
            <person name="Symeonidi A."/>
            <person name="Hiss M."/>
            <person name="Muchero W."/>
            <person name="Kamisugi Y."/>
            <person name="Saleh O."/>
            <person name="Blanc G."/>
            <person name="Decker E.L."/>
            <person name="van Gessel N."/>
            <person name="Grimwood J."/>
            <person name="Hayes R.D."/>
            <person name="Graham S.W."/>
            <person name="Gunter L.E."/>
            <person name="McDaniel S.F."/>
            <person name="Hoernstein S.N.W."/>
            <person name="Larsson A."/>
            <person name="Li F.W."/>
            <person name="Perroud P.F."/>
            <person name="Phillips J."/>
            <person name="Ranjan P."/>
            <person name="Rokshar D.S."/>
            <person name="Rothfels C.J."/>
            <person name="Schneider L."/>
            <person name="Shu S."/>
            <person name="Stevenson D.W."/>
            <person name="Thummler F."/>
            <person name="Tillich M."/>
            <person name="Villarreal Aguilar J.C."/>
            <person name="Widiez T."/>
            <person name="Wong G.K."/>
            <person name="Wymore A."/>
            <person name="Zhang Y."/>
            <person name="Zimmer A.D."/>
            <person name="Quatrano R.S."/>
            <person name="Mayer K.F.X."/>
            <person name="Goodstein D."/>
            <person name="Casacuberta J.M."/>
            <person name="Vandepoele K."/>
            <person name="Reski R."/>
            <person name="Cuming A.C."/>
            <person name="Tuskan G.A."/>
            <person name="Maumus F."/>
            <person name="Salse J."/>
            <person name="Schmutz J."/>
            <person name="Rensing S.A."/>
        </authorList>
    </citation>
    <scope>NUCLEOTIDE SEQUENCE [LARGE SCALE GENOMIC DNA]</scope>
    <source>
        <strain evidence="2 3">cv. Gransden 2004</strain>
    </source>
</reference>
<accession>A0A7I4F0Y1</accession>
<evidence type="ECO:0000313" key="3">
    <source>
        <dbReference type="Proteomes" id="UP000006727"/>
    </source>
</evidence>
<dbReference type="Proteomes" id="UP000006727">
    <property type="component" value="Chromosome 11"/>
</dbReference>
<dbReference type="Gramene" id="Pp3c11_5620V3.2">
    <property type="protein sequence ID" value="Pp3c11_5620V3.2"/>
    <property type="gene ID" value="Pp3c11_5620"/>
</dbReference>
<evidence type="ECO:0000313" key="2">
    <source>
        <dbReference type="EnsemblPlants" id="Pp3c11_5620V3.2"/>
    </source>
</evidence>
<proteinExistence type="predicted"/>
<feature type="region of interest" description="Disordered" evidence="1">
    <location>
        <begin position="1"/>
        <end position="49"/>
    </location>
</feature>
<reference evidence="2 3" key="1">
    <citation type="journal article" date="2008" name="Science">
        <title>The Physcomitrella genome reveals evolutionary insights into the conquest of land by plants.</title>
        <authorList>
            <person name="Rensing S."/>
            <person name="Lang D."/>
            <person name="Zimmer A."/>
            <person name="Terry A."/>
            <person name="Salamov A."/>
            <person name="Shapiro H."/>
            <person name="Nishiyama T."/>
            <person name="Perroud P.-F."/>
            <person name="Lindquist E."/>
            <person name="Kamisugi Y."/>
            <person name="Tanahashi T."/>
            <person name="Sakakibara K."/>
            <person name="Fujita T."/>
            <person name="Oishi K."/>
            <person name="Shin-I T."/>
            <person name="Kuroki Y."/>
            <person name="Toyoda A."/>
            <person name="Suzuki Y."/>
            <person name="Hashimoto A."/>
            <person name="Yamaguchi K."/>
            <person name="Sugano A."/>
            <person name="Kohara Y."/>
            <person name="Fujiyama A."/>
            <person name="Anterola A."/>
            <person name="Aoki S."/>
            <person name="Ashton N."/>
            <person name="Barbazuk W.B."/>
            <person name="Barker E."/>
            <person name="Bennetzen J."/>
            <person name="Bezanilla M."/>
            <person name="Blankenship R."/>
            <person name="Cho S.H."/>
            <person name="Dutcher S."/>
            <person name="Estelle M."/>
            <person name="Fawcett J.A."/>
            <person name="Gundlach H."/>
            <person name="Hanada K."/>
            <person name="Heyl A."/>
            <person name="Hicks K.A."/>
            <person name="Hugh J."/>
            <person name="Lohr M."/>
            <person name="Mayer K."/>
            <person name="Melkozernov A."/>
            <person name="Murata T."/>
            <person name="Nelson D."/>
            <person name="Pils B."/>
            <person name="Prigge M."/>
            <person name="Reiss B."/>
            <person name="Renner T."/>
            <person name="Rombauts S."/>
            <person name="Rushton P."/>
            <person name="Sanderfoot A."/>
            <person name="Schween G."/>
            <person name="Shiu S.-H."/>
            <person name="Stueber K."/>
            <person name="Theodoulou F.L."/>
            <person name="Tu H."/>
            <person name="Van de Peer Y."/>
            <person name="Verrier P.J."/>
            <person name="Waters E."/>
            <person name="Wood A."/>
            <person name="Yang L."/>
            <person name="Cove D."/>
            <person name="Cuming A."/>
            <person name="Hasebe M."/>
            <person name="Lucas S."/>
            <person name="Mishler D.B."/>
            <person name="Reski R."/>
            <person name="Grigoriev I."/>
            <person name="Quatrano R.S."/>
            <person name="Boore J.L."/>
        </authorList>
    </citation>
    <scope>NUCLEOTIDE SEQUENCE [LARGE SCALE GENOMIC DNA]</scope>
    <source>
        <strain evidence="2 3">cv. Gransden 2004</strain>
    </source>
</reference>
<dbReference type="InParanoid" id="A0A7I4F0Y1"/>
<evidence type="ECO:0000256" key="1">
    <source>
        <dbReference type="SAM" id="MobiDB-lite"/>
    </source>
</evidence>
<keyword evidence="3" id="KW-1185">Reference proteome</keyword>
<sequence length="258" mass="29271">MHRLACHSLTHGRNVADPRRYTRKKNQPPRNHRLTHPKFRTKSCTGNDNAATHREFTERRRTVRIPEHVCANLRRVWGSRISRAQWTRSTRSEGCKVVKKSRRREEGTGWAGLGFPLWAAWVDLRPGPLFLCPSGGPVDMGNFVNLKTQTLILIELSEVPVSCFRVTGRDCNGRCEMNQPFRMHWSGTTCNLSCDATLLFVFMRSFAWDGLVGVDSVEEGSQLVFDWYVSLHRSAAATISAAGRLCFASKIGLIWVKV</sequence>
<name>A0A7I4F0Y1_PHYPA</name>
<dbReference type="EnsemblPlants" id="Pp3c11_5620V3.2">
    <property type="protein sequence ID" value="Pp3c11_5620V3.2"/>
    <property type="gene ID" value="Pp3c11_5620"/>
</dbReference>
<dbReference type="EMBL" id="ABEU02000011">
    <property type="status" value="NOT_ANNOTATED_CDS"/>
    <property type="molecule type" value="Genomic_DNA"/>
</dbReference>
<dbReference type="AlphaFoldDB" id="A0A7I4F0Y1"/>
<protein>
    <submittedName>
        <fullName evidence="2">Uncharacterized protein</fullName>
    </submittedName>
</protein>
<reference evidence="2" key="3">
    <citation type="submission" date="2020-12" db="UniProtKB">
        <authorList>
            <consortium name="EnsemblPlants"/>
        </authorList>
    </citation>
    <scope>IDENTIFICATION</scope>
</reference>
<organism evidence="2 3">
    <name type="scientific">Physcomitrium patens</name>
    <name type="common">Spreading-leaved earth moss</name>
    <name type="synonym">Physcomitrella patens</name>
    <dbReference type="NCBI Taxonomy" id="3218"/>
    <lineage>
        <taxon>Eukaryota</taxon>
        <taxon>Viridiplantae</taxon>
        <taxon>Streptophyta</taxon>
        <taxon>Embryophyta</taxon>
        <taxon>Bryophyta</taxon>
        <taxon>Bryophytina</taxon>
        <taxon>Bryopsida</taxon>
        <taxon>Funariidae</taxon>
        <taxon>Funariales</taxon>
        <taxon>Funariaceae</taxon>
        <taxon>Physcomitrium</taxon>
    </lineage>
</organism>